<dbReference type="PANTHER" id="PTHR19920:SF0">
    <property type="entry name" value="CYTOSOLIC IRON-SULFUR PROTEIN ASSEMBLY PROTEIN CIAO1-RELATED"/>
    <property type="match status" value="1"/>
</dbReference>
<accession>A0A8S1U504</accession>
<keyword evidence="1" id="KW-0853">WD repeat</keyword>
<protein>
    <recommendedName>
        <fullName evidence="4">WD40-repeat-containing domain</fullName>
    </recommendedName>
</protein>
<dbReference type="PROSITE" id="PS50294">
    <property type="entry name" value="WD_REPEATS_REGION"/>
    <property type="match status" value="1"/>
</dbReference>
<dbReference type="Proteomes" id="UP000683925">
    <property type="component" value="Unassembled WGS sequence"/>
</dbReference>
<evidence type="ECO:0000256" key="1">
    <source>
        <dbReference type="PROSITE-ProRule" id="PRU00221"/>
    </source>
</evidence>
<comment type="caution">
    <text evidence="2">The sequence shown here is derived from an EMBL/GenBank/DDBJ whole genome shotgun (WGS) entry which is preliminary data.</text>
</comment>
<evidence type="ECO:0008006" key="4">
    <source>
        <dbReference type="Google" id="ProtNLM"/>
    </source>
</evidence>
<feature type="repeat" description="WD" evidence="1">
    <location>
        <begin position="312"/>
        <end position="346"/>
    </location>
</feature>
<dbReference type="PROSITE" id="PS00678">
    <property type="entry name" value="WD_REPEATS_1"/>
    <property type="match status" value="1"/>
</dbReference>
<gene>
    <name evidence="2" type="ORF">POCTA_138.1.T0380033</name>
</gene>
<sequence length="534" mass="63848">MIEKIEEFVCSMNHNLPIQLVICDKNIEKNKRLLCNKCMDSAQDQLNNVMSFKQVVSQIQENQKRKQEQVNYFIMMNIQQIQELEITLDQFKSYIIQLLDEQISRTKIWVNCLQQIEQQQLKYSFFEQLDNLINQVKIGEFDEKLLLNQINTTNESYIQKLINKLNEFKPSELAKKCSQLFTNIKSINQKTYLTKQINFIQDQQKIDHAVRKQSEIQFKLIDDQKKQTQVCWAIAFNSTGSIMISTDGYDIIVWNFTEGMLQLQYRFKVHQDFVQCLVYSKKLNSFISGSWDKSIISWKQVNKNDWQWSQSYQQHKDWISHLLLNHQEDQLISCSRDKSIKIWNVDFINNKLTFLYSLWNNDVIFSLSLNQSETILVSCEKYHFLIWRKGIDGKWKFKCKQQVTEGYKIQFINEQQFLWVTKGENIDQILIFELQNGDFKQNYNKTIHLNKNQTCEDNFRNFPIRQNKIKNIILVRHKHHIYLISKASEGDFKIIGSLNCEIDQIYGTMTENAQYLVFWDVKQQKYLSYELLQK</sequence>
<proteinExistence type="predicted"/>
<dbReference type="AlphaFoldDB" id="A0A8S1U504"/>
<keyword evidence="3" id="KW-1185">Reference proteome</keyword>
<dbReference type="InterPro" id="IPR001680">
    <property type="entry name" value="WD40_rpt"/>
</dbReference>
<dbReference type="OMA" id="IWNVDFI"/>
<name>A0A8S1U504_PAROT</name>
<organism evidence="2 3">
    <name type="scientific">Paramecium octaurelia</name>
    <dbReference type="NCBI Taxonomy" id="43137"/>
    <lineage>
        <taxon>Eukaryota</taxon>
        <taxon>Sar</taxon>
        <taxon>Alveolata</taxon>
        <taxon>Ciliophora</taxon>
        <taxon>Intramacronucleata</taxon>
        <taxon>Oligohymenophorea</taxon>
        <taxon>Peniculida</taxon>
        <taxon>Parameciidae</taxon>
        <taxon>Paramecium</taxon>
    </lineage>
</organism>
<dbReference type="EMBL" id="CAJJDP010000038">
    <property type="protein sequence ID" value="CAD8160165.1"/>
    <property type="molecule type" value="Genomic_DNA"/>
</dbReference>
<dbReference type="PANTHER" id="PTHR19920">
    <property type="entry name" value="WD40 PROTEIN CIAO1"/>
    <property type="match status" value="1"/>
</dbReference>
<feature type="repeat" description="WD" evidence="1">
    <location>
        <begin position="267"/>
        <end position="299"/>
    </location>
</feature>
<dbReference type="GO" id="GO:0016226">
    <property type="term" value="P:iron-sulfur cluster assembly"/>
    <property type="evidence" value="ECO:0007669"/>
    <property type="project" value="TreeGrafter"/>
</dbReference>
<dbReference type="InterPro" id="IPR019775">
    <property type="entry name" value="WD40_repeat_CS"/>
</dbReference>
<evidence type="ECO:0000313" key="3">
    <source>
        <dbReference type="Proteomes" id="UP000683925"/>
    </source>
</evidence>
<dbReference type="GO" id="GO:0097361">
    <property type="term" value="C:cytosolic [4Fe-4S] assembly targeting complex"/>
    <property type="evidence" value="ECO:0007669"/>
    <property type="project" value="TreeGrafter"/>
</dbReference>
<dbReference type="SMART" id="SM00320">
    <property type="entry name" value="WD40"/>
    <property type="match status" value="4"/>
</dbReference>
<dbReference type="OrthoDB" id="674604at2759"/>
<reference evidence="2" key="1">
    <citation type="submission" date="2021-01" db="EMBL/GenBank/DDBJ databases">
        <authorList>
            <consortium name="Genoscope - CEA"/>
            <person name="William W."/>
        </authorList>
    </citation>
    <scope>NUCLEOTIDE SEQUENCE</scope>
</reference>
<dbReference type="Pfam" id="PF00400">
    <property type="entry name" value="WD40"/>
    <property type="match status" value="2"/>
</dbReference>
<evidence type="ECO:0000313" key="2">
    <source>
        <dbReference type="EMBL" id="CAD8160165.1"/>
    </source>
</evidence>
<dbReference type="PROSITE" id="PS50082">
    <property type="entry name" value="WD_REPEATS_2"/>
    <property type="match status" value="2"/>
</dbReference>